<accession>A0A3D9C219</accession>
<dbReference type="SUPFAM" id="SSF51206">
    <property type="entry name" value="cAMP-binding domain-like"/>
    <property type="match status" value="1"/>
</dbReference>
<evidence type="ECO:0000313" key="2">
    <source>
        <dbReference type="EMBL" id="REC59799.1"/>
    </source>
</evidence>
<dbReference type="EMBL" id="QNVT01000032">
    <property type="protein sequence ID" value="REC59799.1"/>
    <property type="molecule type" value="Genomic_DNA"/>
</dbReference>
<evidence type="ECO:0000313" key="3">
    <source>
        <dbReference type="Proteomes" id="UP000256686"/>
    </source>
</evidence>
<dbReference type="AlphaFoldDB" id="A0A3D9C219"/>
<dbReference type="InterPro" id="IPR018490">
    <property type="entry name" value="cNMP-bd_dom_sf"/>
</dbReference>
<dbReference type="Proteomes" id="UP000256686">
    <property type="component" value="Unassembled WGS sequence"/>
</dbReference>
<name>A0A3D9C219_9FLAO</name>
<comment type="caution">
    <text evidence="2">The sequence shown here is derived from an EMBL/GenBank/DDBJ whole genome shotgun (WGS) entry which is preliminary data.</text>
</comment>
<dbReference type="CDD" id="cd00038">
    <property type="entry name" value="CAP_ED"/>
    <property type="match status" value="1"/>
</dbReference>
<dbReference type="InterPro" id="IPR000595">
    <property type="entry name" value="cNMP-bd_dom"/>
</dbReference>
<dbReference type="Gene3D" id="2.60.120.10">
    <property type="entry name" value="Jelly Rolls"/>
    <property type="match status" value="1"/>
</dbReference>
<organism evidence="2 3">
    <name type="scientific">Chryseobacterium pennae</name>
    <dbReference type="NCBI Taxonomy" id="2258962"/>
    <lineage>
        <taxon>Bacteria</taxon>
        <taxon>Pseudomonadati</taxon>
        <taxon>Bacteroidota</taxon>
        <taxon>Flavobacteriia</taxon>
        <taxon>Flavobacteriales</taxon>
        <taxon>Weeksellaceae</taxon>
        <taxon>Chryseobacterium group</taxon>
        <taxon>Chryseobacterium</taxon>
    </lineage>
</organism>
<reference evidence="3" key="1">
    <citation type="submission" date="2018-06" db="EMBL/GenBank/DDBJ databases">
        <authorList>
            <person name="Lum Nde A."/>
            <person name="Hugo C."/>
        </authorList>
    </citation>
    <scope>NUCLEOTIDE SEQUENCE [LARGE SCALE GENOMIC DNA]</scope>
    <source>
        <strain evidence="3">1_F178</strain>
    </source>
</reference>
<proteinExistence type="predicted"/>
<feature type="domain" description="Cyclic nucleotide-binding" evidence="1">
    <location>
        <begin position="11"/>
        <end position="113"/>
    </location>
</feature>
<sequence>MTEHIEKIQFLISRFDRETLEALEKITAKEQFKKGEILLQQGKVCRKSYLIIEGVARKFTYSDKKEITTEFFFKNDIAISFTSYINQKPSREIIECLIDTTVESVDFNAFETIKKQFPLLMEYDILLTELYILWLEDRLFDFHSLNATERYEQLMKKSPEYFHHLKLTHIASYLGISLETLSRIRAKR</sequence>
<dbReference type="RefSeq" id="WP_115973256.1">
    <property type="nucleotide sequence ID" value="NZ_QNVT01000032.1"/>
</dbReference>
<gene>
    <name evidence="2" type="ORF">DRF65_24020</name>
</gene>
<dbReference type="InterPro" id="IPR014710">
    <property type="entry name" value="RmlC-like_jellyroll"/>
</dbReference>
<dbReference type="Pfam" id="PF00027">
    <property type="entry name" value="cNMP_binding"/>
    <property type="match status" value="1"/>
</dbReference>
<keyword evidence="3" id="KW-1185">Reference proteome</keyword>
<protein>
    <submittedName>
        <fullName evidence="2">Crp/Fnr family transcriptional regulator</fullName>
    </submittedName>
</protein>
<dbReference type="PROSITE" id="PS50042">
    <property type="entry name" value="CNMP_BINDING_3"/>
    <property type="match status" value="1"/>
</dbReference>
<evidence type="ECO:0000259" key="1">
    <source>
        <dbReference type="PROSITE" id="PS50042"/>
    </source>
</evidence>